<dbReference type="Proteomes" id="UP000824190">
    <property type="component" value="Unassembled WGS sequence"/>
</dbReference>
<dbReference type="InterPro" id="IPR035930">
    <property type="entry name" value="FomD-like_sf"/>
</dbReference>
<accession>A0A9D1RNP5</accession>
<proteinExistence type="predicted"/>
<evidence type="ECO:0000259" key="2">
    <source>
        <dbReference type="Pfam" id="PF04167"/>
    </source>
</evidence>
<feature type="region of interest" description="Disordered" evidence="1">
    <location>
        <begin position="1"/>
        <end position="25"/>
    </location>
</feature>
<dbReference type="SUPFAM" id="SSF159234">
    <property type="entry name" value="FomD-like"/>
    <property type="match status" value="1"/>
</dbReference>
<dbReference type="Pfam" id="PF04167">
    <property type="entry name" value="DUF402"/>
    <property type="match status" value="1"/>
</dbReference>
<feature type="compositionally biased region" description="Basic and acidic residues" evidence="1">
    <location>
        <begin position="1"/>
        <end position="20"/>
    </location>
</feature>
<evidence type="ECO:0000313" key="3">
    <source>
        <dbReference type="EMBL" id="HIW91309.1"/>
    </source>
</evidence>
<organism evidence="3 4">
    <name type="scientific">Candidatus Corynebacterium avicola</name>
    <dbReference type="NCBI Taxonomy" id="2838527"/>
    <lineage>
        <taxon>Bacteria</taxon>
        <taxon>Bacillati</taxon>
        <taxon>Actinomycetota</taxon>
        <taxon>Actinomycetes</taxon>
        <taxon>Mycobacteriales</taxon>
        <taxon>Corynebacteriaceae</taxon>
        <taxon>Corynebacterium</taxon>
    </lineage>
</organism>
<dbReference type="EMBL" id="DXGC01000064">
    <property type="protein sequence ID" value="HIW91309.1"/>
    <property type="molecule type" value="Genomic_DNA"/>
</dbReference>
<comment type="caution">
    <text evidence="3">The sequence shown here is derived from an EMBL/GenBank/DDBJ whole genome shotgun (WGS) entry which is preliminary data.</text>
</comment>
<feature type="domain" description="DUF402" evidence="2">
    <location>
        <begin position="25"/>
        <end position="156"/>
    </location>
</feature>
<reference evidence="3" key="1">
    <citation type="journal article" date="2021" name="PeerJ">
        <title>Extensive microbial diversity within the chicken gut microbiome revealed by metagenomics and culture.</title>
        <authorList>
            <person name="Gilroy R."/>
            <person name="Ravi A."/>
            <person name="Getino M."/>
            <person name="Pursley I."/>
            <person name="Horton D.L."/>
            <person name="Alikhan N.F."/>
            <person name="Baker D."/>
            <person name="Gharbi K."/>
            <person name="Hall N."/>
            <person name="Watson M."/>
            <person name="Adriaenssens E.M."/>
            <person name="Foster-Nyarko E."/>
            <person name="Jarju S."/>
            <person name="Secka A."/>
            <person name="Antonio M."/>
            <person name="Oren A."/>
            <person name="Chaudhuri R.R."/>
            <person name="La Ragione R."/>
            <person name="Hildebrand F."/>
            <person name="Pallen M.J."/>
        </authorList>
    </citation>
    <scope>NUCLEOTIDE SEQUENCE</scope>
    <source>
        <strain evidence="3">CHK32-1732</strain>
    </source>
</reference>
<dbReference type="AlphaFoldDB" id="A0A9D1RNP5"/>
<dbReference type="Gene3D" id="2.40.380.10">
    <property type="entry name" value="FomD-like"/>
    <property type="match status" value="1"/>
</dbReference>
<reference evidence="3" key="2">
    <citation type="submission" date="2021-04" db="EMBL/GenBank/DDBJ databases">
        <authorList>
            <person name="Gilroy R."/>
        </authorList>
    </citation>
    <scope>NUCLEOTIDE SEQUENCE</scope>
    <source>
        <strain evidence="3">CHK32-1732</strain>
    </source>
</reference>
<protein>
    <submittedName>
        <fullName evidence="3">DUF402 domain-containing protein</fullName>
    </submittedName>
</protein>
<gene>
    <name evidence="3" type="ORF">H9870_06585</name>
</gene>
<sequence length="184" mass="20502">MVDIHPPKQETFDVRGKTNTDPKGAVRPVDQYRLVDRALYMARPADHPRFGYLESWLIPHLDIRVSIFHFRPGAPGSLAGQQLYVDIAEVTVEPDAADQQIWHTTDLYIDVVTYRGNRWEILDLEELGGALTRGYIDTATADRALTSAQRLVTGMLDAGGVAPWLAREGVQLTWASNVPLAPPE</sequence>
<evidence type="ECO:0000256" key="1">
    <source>
        <dbReference type="SAM" id="MobiDB-lite"/>
    </source>
</evidence>
<name>A0A9D1RNP5_9CORY</name>
<evidence type="ECO:0000313" key="4">
    <source>
        <dbReference type="Proteomes" id="UP000824190"/>
    </source>
</evidence>
<dbReference type="InterPro" id="IPR007295">
    <property type="entry name" value="DUF402"/>
</dbReference>